<organism evidence="7 9">
    <name type="scientific">Raoultella terrigena</name>
    <name type="common">Klebsiella terrigena</name>
    <dbReference type="NCBI Taxonomy" id="577"/>
    <lineage>
        <taxon>Bacteria</taxon>
        <taxon>Pseudomonadati</taxon>
        <taxon>Pseudomonadota</taxon>
        <taxon>Gammaproteobacteria</taxon>
        <taxon>Enterobacterales</taxon>
        <taxon>Enterobacteriaceae</taxon>
        <taxon>Klebsiella/Raoultella group</taxon>
        <taxon>Raoultella</taxon>
    </lineage>
</organism>
<dbReference type="PANTHER" id="PTHR42859">
    <property type="entry name" value="OXIDOREDUCTASE"/>
    <property type="match status" value="1"/>
</dbReference>
<evidence type="ECO:0000313" key="8">
    <source>
        <dbReference type="EMBL" id="VFS87444.1"/>
    </source>
</evidence>
<evidence type="ECO:0000256" key="2">
    <source>
        <dbReference type="ARBA" id="ARBA00022723"/>
    </source>
</evidence>
<evidence type="ECO:0000256" key="1">
    <source>
        <dbReference type="ARBA" id="ARBA00022485"/>
    </source>
</evidence>
<dbReference type="PANTHER" id="PTHR42859:SF17">
    <property type="entry name" value="ELECTRON TRANSPORT PROTEIN HYDN-RELATED"/>
    <property type="match status" value="1"/>
</dbReference>
<dbReference type="PROSITE" id="PS51379">
    <property type="entry name" value="4FE4S_FER_2"/>
    <property type="match status" value="2"/>
</dbReference>
<dbReference type="SUPFAM" id="SSF54862">
    <property type="entry name" value="4Fe-4S ferredoxins"/>
    <property type="match status" value="1"/>
</dbReference>
<feature type="domain" description="4Fe-4S ferredoxin-type" evidence="6">
    <location>
        <begin position="80"/>
        <end position="109"/>
    </location>
</feature>
<reference evidence="7 9" key="1">
    <citation type="submission" date="2018-12" db="EMBL/GenBank/DDBJ databases">
        <authorList>
            <consortium name="Pathogen Informatics"/>
        </authorList>
    </citation>
    <scope>NUCLEOTIDE SEQUENCE [LARGE SCALE GENOMIC DNA]</scope>
    <source>
        <strain evidence="8 10">NCTC13038</strain>
        <strain evidence="7 9">NCTC9997</strain>
    </source>
</reference>
<dbReference type="RefSeq" id="WP_041143173.1">
    <property type="nucleotide sequence ID" value="NZ_BJNO01000013.1"/>
</dbReference>
<evidence type="ECO:0000256" key="5">
    <source>
        <dbReference type="ARBA" id="ARBA00023014"/>
    </source>
</evidence>
<evidence type="ECO:0000313" key="10">
    <source>
        <dbReference type="Proteomes" id="UP000332594"/>
    </source>
</evidence>
<gene>
    <name evidence="7" type="primary">hydN_1</name>
    <name evidence="8" type="synonym">hydN_3</name>
    <name evidence="8" type="ORF">NCTC13038_05589</name>
    <name evidence="7" type="ORF">NCTC9997_00483</name>
</gene>
<keyword evidence="3" id="KW-0677">Repeat</keyword>
<protein>
    <submittedName>
        <fullName evidence="7">Electron transport protein YsaA</fullName>
    </submittedName>
    <submittedName>
        <fullName evidence="8">Electron transport protein hydN</fullName>
    </submittedName>
</protein>
<sequence>MNRFITADSAKCIGCRTCEVACVVSHQHDRSCSTVSATQFAPRIRVVKSGELSTATLCRQCEDAPCANVCPQGAIRRENAVWRVDQRRCIGCKSCMVACPYGAMTVMMTDDGVQALKCDLCSHSEDGPACVAACPTQALRCMTAEELERLSAGRRRLTALAM</sequence>
<dbReference type="GO" id="GO:0046872">
    <property type="term" value="F:metal ion binding"/>
    <property type="evidence" value="ECO:0007669"/>
    <property type="project" value="UniProtKB-KW"/>
</dbReference>
<dbReference type="InterPro" id="IPR017900">
    <property type="entry name" value="4Fe4S_Fe_S_CS"/>
</dbReference>
<keyword evidence="4" id="KW-0408">Iron</keyword>
<feature type="domain" description="4Fe-4S ferredoxin-type" evidence="6">
    <location>
        <begin position="3"/>
        <end position="22"/>
    </location>
</feature>
<evidence type="ECO:0000313" key="9">
    <source>
        <dbReference type="Proteomes" id="UP000267630"/>
    </source>
</evidence>
<dbReference type="PROSITE" id="PS00198">
    <property type="entry name" value="4FE4S_FER_1"/>
    <property type="match status" value="1"/>
</dbReference>
<keyword evidence="9" id="KW-1185">Reference proteome</keyword>
<proteinExistence type="predicted"/>
<dbReference type="CDD" id="cd10554">
    <property type="entry name" value="HycB_like"/>
    <property type="match status" value="1"/>
</dbReference>
<keyword evidence="1" id="KW-0004">4Fe-4S</keyword>
<accession>A0A1V2BNH1</accession>
<dbReference type="OrthoDB" id="9779457at2"/>
<evidence type="ECO:0000256" key="4">
    <source>
        <dbReference type="ARBA" id="ARBA00023004"/>
    </source>
</evidence>
<dbReference type="GO" id="GO:0051539">
    <property type="term" value="F:4 iron, 4 sulfur cluster binding"/>
    <property type="evidence" value="ECO:0007669"/>
    <property type="project" value="UniProtKB-KW"/>
</dbReference>
<evidence type="ECO:0000313" key="7">
    <source>
        <dbReference type="EMBL" id="VED45457.1"/>
    </source>
</evidence>
<dbReference type="InterPro" id="IPR050294">
    <property type="entry name" value="RnfB_subfamily"/>
</dbReference>
<dbReference type="Proteomes" id="UP000332594">
    <property type="component" value="Unassembled WGS sequence"/>
</dbReference>
<dbReference type="InterPro" id="IPR017896">
    <property type="entry name" value="4Fe4S_Fe-S-bd"/>
</dbReference>
<dbReference type="AlphaFoldDB" id="A0A1V2BNH1"/>
<dbReference type="Pfam" id="PF13247">
    <property type="entry name" value="Fer4_11"/>
    <property type="match status" value="1"/>
</dbReference>
<keyword evidence="5" id="KW-0411">Iron-sulfur</keyword>
<evidence type="ECO:0000256" key="3">
    <source>
        <dbReference type="ARBA" id="ARBA00022737"/>
    </source>
</evidence>
<name>A0A1V2BNH1_RAOTE</name>
<dbReference type="EMBL" id="CAADJG010000002">
    <property type="protein sequence ID" value="VFS87444.1"/>
    <property type="molecule type" value="Genomic_DNA"/>
</dbReference>
<dbReference type="Proteomes" id="UP000267630">
    <property type="component" value="Chromosome 3"/>
</dbReference>
<evidence type="ECO:0000259" key="6">
    <source>
        <dbReference type="PROSITE" id="PS51379"/>
    </source>
</evidence>
<dbReference type="Gene3D" id="3.30.70.20">
    <property type="match status" value="2"/>
</dbReference>
<keyword evidence="2" id="KW-0479">Metal-binding</keyword>
<dbReference type="EMBL" id="LR134253">
    <property type="protein sequence ID" value="VED45457.1"/>
    <property type="molecule type" value="Genomic_DNA"/>
</dbReference>